<dbReference type="EMBL" id="GEZM01035174">
    <property type="protein sequence ID" value="JAV83369.1"/>
    <property type="molecule type" value="Transcribed_RNA"/>
</dbReference>
<dbReference type="PANTHER" id="PTHR22955">
    <property type="entry name" value="RETROTRANSPOSON"/>
    <property type="match status" value="1"/>
</dbReference>
<dbReference type="EMBL" id="GEZM01035177">
    <property type="protein sequence ID" value="JAV83354.1"/>
    <property type="molecule type" value="Transcribed_RNA"/>
</dbReference>
<evidence type="ECO:0000313" key="1">
    <source>
        <dbReference type="EMBL" id="JAV83372.1"/>
    </source>
</evidence>
<accession>A0A1Y1MC13</accession>
<reference evidence="1" key="1">
    <citation type="journal article" date="2016" name="Sci. Rep.">
        <title>Molecular characterization of firefly nuptial gifts: a multi-omics approach sheds light on postcopulatory sexual selection.</title>
        <authorList>
            <person name="Al-Wathiqui N."/>
            <person name="Fallon T.R."/>
            <person name="South A."/>
            <person name="Weng J.K."/>
            <person name="Lewis S.M."/>
        </authorList>
    </citation>
    <scope>NUCLEOTIDE SEQUENCE</scope>
</reference>
<dbReference type="EMBL" id="GEZM01035173">
    <property type="protein sequence ID" value="JAV83372.1"/>
    <property type="molecule type" value="Transcribed_RNA"/>
</dbReference>
<dbReference type="AlphaFoldDB" id="A0A1Y1MC13"/>
<protein>
    <submittedName>
        <fullName evidence="1">Uncharacterized protein</fullName>
    </submittedName>
</protein>
<sequence length="136" mass="16374">MPCYFWTDSTTVLEWIKRQDNWTTFVWNRVHEIRNLTNTVSWRHVPGDLNPADLPSRGCSPKQLITSKWWEGPDWLFEAPEVWPKNYHRVDEEEILKEMRKGIVSSTLHVLNNGKFYRYFSKYNRIIRISNDCLDL</sequence>
<organism evidence="1">
    <name type="scientific">Photinus pyralis</name>
    <name type="common">Common eastern firefly</name>
    <name type="synonym">Lampyris pyralis</name>
    <dbReference type="NCBI Taxonomy" id="7054"/>
    <lineage>
        <taxon>Eukaryota</taxon>
        <taxon>Metazoa</taxon>
        <taxon>Ecdysozoa</taxon>
        <taxon>Arthropoda</taxon>
        <taxon>Hexapoda</taxon>
        <taxon>Insecta</taxon>
        <taxon>Pterygota</taxon>
        <taxon>Neoptera</taxon>
        <taxon>Endopterygota</taxon>
        <taxon>Coleoptera</taxon>
        <taxon>Polyphaga</taxon>
        <taxon>Elateriformia</taxon>
        <taxon>Elateroidea</taxon>
        <taxon>Lampyridae</taxon>
        <taxon>Lampyrinae</taxon>
        <taxon>Photinus</taxon>
    </lineage>
</organism>
<name>A0A1Y1MC13_PHOPY</name>
<dbReference type="PANTHER" id="PTHR22955:SF77">
    <property type="entry name" value="ASPARTIC PUTATIVE DOMAIN-CONTAINING PROTEIN-RELATED"/>
    <property type="match status" value="1"/>
</dbReference>
<proteinExistence type="predicted"/>